<sequence length="148" mass="16536">MLFHAVTVDLTDHSLPISAARTHTRDTLAEHWYPDHALIDDAIAVASELTANAFKHALPPVFLSLNIFSESLVVALTDSLPRHPVYWDRHSDSKSESGRGLLIVKKLSRTQGCEMRHKRKTVWAQLNTSGIASLKTGHYITDLRTART</sequence>
<keyword evidence="1" id="KW-0418">Kinase</keyword>
<dbReference type="PANTHER" id="PTHR35526">
    <property type="entry name" value="ANTI-SIGMA-F FACTOR RSBW-RELATED"/>
    <property type="match status" value="1"/>
</dbReference>
<keyword evidence="1" id="KW-0723">Serine/threonine-protein kinase</keyword>
<dbReference type="Pfam" id="PF13581">
    <property type="entry name" value="HATPase_c_2"/>
    <property type="match status" value="1"/>
</dbReference>
<dbReference type="InterPro" id="IPR050267">
    <property type="entry name" value="Anti-sigma-factor_SerPK"/>
</dbReference>
<evidence type="ECO:0000313" key="3">
    <source>
        <dbReference type="EMBL" id="MDP9607810.1"/>
    </source>
</evidence>
<dbReference type="CDD" id="cd16936">
    <property type="entry name" value="HATPase_RsbW-like"/>
    <property type="match status" value="1"/>
</dbReference>
<dbReference type="Proteomes" id="UP001234880">
    <property type="component" value="Unassembled WGS sequence"/>
</dbReference>
<dbReference type="PANTHER" id="PTHR35526:SF3">
    <property type="entry name" value="ANTI-SIGMA-F FACTOR RSBW"/>
    <property type="match status" value="1"/>
</dbReference>
<proteinExistence type="predicted"/>
<dbReference type="Gene3D" id="3.30.565.10">
    <property type="entry name" value="Histidine kinase-like ATPase, C-terminal domain"/>
    <property type="match status" value="1"/>
</dbReference>
<dbReference type="SUPFAM" id="SSF55874">
    <property type="entry name" value="ATPase domain of HSP90 chaperone/DNA topoisomerase II/histidine kinase"/>
    <property type="match status" value="1"/>
</dbReference>
<protein>
    <submittedName>
        <fullName evidence="3">Anti-sigma regulatory factor (Ser/Thr protein kinase)</fullName>
    </submittedName>
</protein>
<comment type="caution">
    <text evidence="3">The sequence shown here is derived from an EMBL/GenBank/DDBJ whole genome shotgun (WGS) entry which is preliminary data.</text>
</comment>
<dbReference type="RefSeq" id="WP_307109844.1">
    <property type="nucleotide sequence ID" value="NZ_JAURUE010000001.1"/>
</dbReference>
<keyword evidence="1" id="KW-0808">Transferase</keyword>
<evidence type="ECO:0000259" key="2">
    <source>
        <dbReference type="Pfam" id="PF13581"/>
    </source>
</evidence>
<evidence type="ECO:0000256" key="1">
    <source>
        <dbReference type="ARBA" id="ARBA00022527"/>
    </source>
</evidence>
<dbReference type="InterPro" id="IPR036890">
    <property type="entry name" value="HATPase_C_sf"/>
</dbReference>
<accession>A0ABT9KHC8</accession>
<name>A0ABT9KHC8_9ACTN</name>
<dbReference type="EMBL" id="JAURUE010000001">
    <property type="protein sequence ID" value="MDP9607810.1"/>
    <property type="molecule type" value="Genomic_DNA"/>
</dbReference>
<evidence type="ECO:0000313" key="4">
    <source>
        <dbReference type="Proteomes" id="UP001234880"/>
    </source>
</evidence>
<reference evidence="3 4" key="1">
    <citation type="submission" date="2023-07" db="EMBL/GenBank/DDBJ databases">
        <title>Sequencing the genomes of 1000 actinobacteria strains.</title>
        <authorList>
            <person name="Klenk H.-P."/>
        </authorList>
    </citation>
    <scope>NUCLEOTIDE SEQUENCE [LARGE SCALE GENOMIC DNA]</scope>
    <source>
        <strain evidence="3 4">DSM 41600</strain>
    </source>
</reference>
<organism evidence="3 4">
    <name type="scientific">Streptomyces demainii</name>
    <dbReference type="NCBI Taxonomy" id="588122"/>
    <lineage>
        <taxon>Bacteria</taxon>
        <taxon>Bacillati</taxon>
        <taxon>Actinomycetota</taxon>
        <taxon>Actinomycetes</taxon>
        <taxon>Kitasatosporales</taxon>
        <taxon>Streptomycetaceae</taxon>
        <taxon>Streptomyces</taxon>
    </lineage>
</organism>
<keyword evidence="4" id="KW-1185">Reference proteome</keyword>
<gene>
    <name evidence="3" type="ORF">JOF35_000087</name>
</gene>
<dbReference type="InterPro" id="IPR003594">
    <property type="entry name" value="HATPase_dom"/>
</dbReference>
<feature type="domain" description="Histidine kinase/HSP90-like ATPase" evidence="2">
    <location>
        <begin position="19"/>
        <end position="124"/>
    </location>
</feature>